<reference evidence="1" key="1">
    <citation type="submission" date="2018-11" db="EMBL/GenBank/DDBJ databases">
        <authorList>
            <consortium name="Genoscope - CEA"/>
            <person name="William W."/>
        </authorList>
    </citation>
    <scope>NUCLEOTIDE SEQUENCE</scope>
</reference>
<evidence type="ECO:0000313" key="1">
    <source>
        <dbReference type="EMBL" id="VDD08671.1"/>
    </source>
</evidence>
<organism evidence="1">
    <name type="scientific">Brassica oleracea</name>
    <name type="common">Wild cabbage</name>
    <dbReference type="NCBI Taxonomy" id="3712"/>
    <lineage>
        <taxon>Eukaryota</taxon>
        <taxon>Viridiplantae</taxon>
        <taxon>Streptophyta</taxon>
        <taxon>Embryophyta</taxon>
        <taxon>Tracheophyta</taxon>
        <taxon>Spermatophyta</taxon>
        <taxon>Magnoliopsida</taxon>
        <taxon>eudicotyledons</taxon>
        <taxon>Gunneridae</taxon>
        <taxon>Pentapetalae</taxon>
        <taxon>rosids</taxon>
        <taxon>malvids</taxon>
        <taxon>Brassicales</taxon>
        <taxon>Brassicaceae</taxon>
        <taxon>Brassiceae</taxon>
        <taxon>Brassica</taxon>
    </lineage>
</organism>
<sequence>MPRDVREQCTGFRARPRLIMALGDVSRCCKSLVLTLRWRNIFGLSADVRSQNCCCCLDANNLIWDRGIRTEGSQYVHSDSQGRCRSRIIPWYFRVNMKLLGVTHGVLTKFISPRSSRRMFFKGF</sequence>
<accession>A0A3P6CFS0</accession>
<dbReference type="AlphaFoldDB" id="A0A3P6CFS0"/>
<dbReference type="EMBL" id="LR031873">
    <property type="protein sequence ID" value="VDD08671.1"/>
    <property type="molecule type" value="Genomic_DNA"/>
</dbReference>
<proteinExistence type="predicted"/>
<gene>
    <name evidence="1" type="ORF">BOLC4T24127H</name>
</gene>
<protein>
    <submittedName>
        <fullName evidence="1">Uncharacterized protein</fullName>
    </submittedName>
</protein>
<name>A0A3P6CFS0_BRAOL</name>